<name>A0ABR9CBK7_9HYPH</name>
<evidence type="ECO:0000256" key="1">
    <source>
        <dbReference type="SAM" id="Phobius"/>
    </source>
</evidence>
<proteinExistence type="predicted"/>
<evidence type="ECO:0000313" key="3">
    <source>
        <dbReference type="Proteomes" id="UP000615687"/>
    </source>
</evidence>
<dbReference type="EMBL" id="JACYXJ010000005">
    <property type="protein sequence ID" value="MBD8877291.1"/>
    <property type="molecule type" value="Genomic_DNA"/>
</dbReference>
<reference evidence="2 3" key="1">
    <citation type="submission" date="2020-09" db="EMBL/GenBank/DDBJ databases">
        <title>The genome sequence of type strain Labrenzia polysiphoniae KACC 19711.</title>
        <authorList>
            <person name="Liu Y."/>
        </authorList>
    </citation>
    <scope>NUCLEOTIDE SEQUENCE [LARGE SCALE GENOMIC DNA]</scope>
    <source>
        <strain evidence="2 3">KACC 19711</strain>
    </source>
</reference>
<feature type="transmembrane region" description="Helical" evidence="1">
    <location>
        <begin position="111"/>
        <end position="134"/>
    </location>
</feature>
<feature type="transmembrane region" description="Helical" evidence="1">
    <location>
        <begin position="49"/>
        <end position="72"/>
    </location>
</feature>
<feature type="transmembrane region" description="Helical" evidence="1">
    <location>
        <begin position="84"/>
        <end position="105"/>
    </location>
</feature>
<sequence length="144" mass="15004">MTANITLAAIGYVGAVFVSTNVCAVIMTVQEALAPSTGSAPPEFFYYPVILLAVGMPLTGATAWPGFVLTLLVGARHGIDHPAYFLVAGIATAIFAVALCGLLGAEREIMANLLFQNFFVYAGGAAGGLVYGLYARKLSVFLPR</sequence>
<keyword evidence="1" id="KW-1133">Transmembrane helix</keyword>
<keyword evidence="1" id="KW-0472">Membrane</keyword>
<evidence type="ECO:0000313" key="2">
    <source>
        <dbReference type="EMBL" id="MBD8877291.1"/>
    </source>
</evidence>
<accession>A0ABR9CBK7</accession>
<protein>
    <submittedName>
        <fullName evidence="2">Uncharacterized protein</fullName>
    </submittedName>
</protein>
<dbReference type="RefSeq" id="WP_192109732.1">
    <property type="nucleotide sequence ID" value="NZ_JACYXJ010000005.1"/>
</dbReference>
<comment type="caution">
    <text evidence="2">The sequence shown here is derived from an EMBL/GenBank/DDBJ whole genome shotgun (WGS) entry which is preliminary data.</text>
</comment>
<dbReference type="Proteomes" id="UP000615687">
    <property type="component" value="Unassembled WGS sequence"/>
</dbReference>
<keyword evidence="1" id="KW-0812">Transmembrane</keyword>
<gene>
    <name evidence="2" type="ORF">IG617_13415</name>
</gene>
<organism evidence="2 3">
    <name type="scientific">Roseibium polysiphoniae</name>
    <dbReference type="NCBI Taxonomy" id="2571221"/>
    <lineage>
        <taxon>Bacteria</taxon>
        <taxon>Pseudomonadati</taxon>
        <taxon>Pseudomonadota</taxon>
        <taxon>Alphaproteobacteria</taxon>
        <taxon>Hyphomicrobiales</taxon>
        <taxon>Stappiaceae</taxon>
        <taxon>Roseibium</taxon>
    </lineage>
</organism>
<feature type="transmembrane region" description="Helical" evidence="1">
    <location>
        <begin position="7"/>
        <end position="29"/>
    </location>
</feature>
<keyword evidence="3" id="KW-1185">Reference proteome</keyword>